<evidence type="ECO:0000256" key="9">
    <source>
        <dbReference type="ARBA" id="ARBA00022963"/>
    </source>
</evidence>
<dbReference type="GO" id="GO:0046872">
    <property type="term" value="F:metal ion binding"/>
    <property type="evidence" value="ECO:0007669"/>
    <property type="project" value="UniProtKB-KW"/>
</dbReference>
<keyword evidence="8" id="KW-0106">Calcium</keyword>
<dbReference type="GO" id="GO:0019369">
    <property type="term" value="P:arachidonate metabolic process"/>
    <property type="evidence" value="ECO:0007669"/>
    <property type="project" value="TreeGrafter"/>
</dbReference>
<evidence type="ECO:0000256" key="16">
    <source>
        <dbReference type="SAM" id="Phobius"/>
    </source>
</evidence>
<feature type="transmembrane region" description="Helical" evidence="16">
    <location>
        <begin position="480"/>
        <end position="501"/>
    </location>
</feature>
<gene>
    <name evidence="18" type="ORF">CPRI1469_LOCUS2987</name>
</gene>
<keyword evidence="7" id="KW-0378">Hydrolase</keyword>
<comment type="cofactor">
    <cofactor evidence="1">
        <name>Ca(2+)</name>
        <dbReference type="ChEBI" id="CHEBI:29108"/>
    </cofactor>
</comment>
<dbReference type="InterPro" id="IPR052214">
    <property type="entry name" value="DAG_Lipase-Related"/>
</dbReference>
<dbReference type="Gene3D" id="3.40.50.1820">
    <property type="entry name" value="alpha/beta hydrolase"/>
    <property type="match status" value="1"/>
</dbReference>
<evidence type="ECO:0000256" key="7">
    <source>
        <dbReference type="ARBA" id="ARBA00022801"/>
    </source>
</evidence>
<feature type="domain" description="Fungal lipase-type" evidence="17">
    <location>
        <begin position="289"/>
        <end position="401"/>
    </location>
</feature>
<dbReference type="GO" id="GO:0005886">
    <property type="term" value="C:plasma membrane"/>
    <property type="evidence" value="ECO:0007669"/>
    <property type="project" value="UniProtKB-SubCell"/>
</dbReference>
<keyword evidence="3" id="KW-1003">Cell membrane</keyword>
<keyword evidence="4" id="KW-0597">Phosphoprotein</keyword>
<keyword evidence="12 16" id="KW-0472">Membrane</keyword>
<keyword evidence="11" id="KW-0443">Lipid metabolism</keyword>
<dbReference type="EC" id="3.1.1.116" evidence="14"/>
<feature type="region of interest" description="Disordered" evidence="15">
    <location>
        <begin position="161"/>
        <end position="229"/>
    </location>
</feature>
<feature type="compositionally biased region" description="Low complexity" evidence="15">
    <location>
        <begin position="177"/>
        <end position="200"/>
    </location>
</feature>
<name>A0A7S2T0M0_9CHLO</name>
<feature type="region of interest" description="Disordered" evidence="15">
    <location>
        <begin position="1"/>
        <end position="24"/>
    </location>
</feature>
<evidence type="ECO:0000256" key="10">
    <source>
        <dbReference type="ARBA" id="ARBA00022989"/>
    </source>
</evidence>
<feature type="region of interest" description="Disordered" evidence="15">
    <location>
        <begin position="563"/>
        <end position="590"/>
    </location>
</feature>
<keyword evidence="10 16" id="KW-1133">Transmembrane helix</keyword>
<evidence type="ECO:0000256" key="1">
    <source>
        <dbReference type="ARBA" id="ARBA00001913"/>
    </source>
</evidence>
<dbReference type="CDD" id="cd00519">
    <property type="entry name" value="Lipase_3"/>
    <property type="match status" value="1"/>
</dbReference>
<evidence type="ECO:0000256" key="6">
    <source>
        <dbReference type="ARBA" id="ARBA00022723"/>
    </source>
</evidence>
<evidence type="ECO:0000256" key="12">
    <source>
        <dbReference type="ARBA" id="ARBA00023136"/>
    </source>
</evidence>
<dbReference type="InterPro" id="IPR029058">
    <property type="entry name" value="AB_hydrolase_fold"/>
</dbReference>
<evidence type="ECO:0000256" key="5">
    <source>
        <dbReference type="ARBA" id="ARBA00022692"/>
    </source>
</evidence>
<evidence type="ECO:0000259" key="17">
    <source>
        <dbReference type="Pfam" id="PF01764"/>
    </source>
</evidence>
<evidence type="ECO:0000256" key="13">
    <source>
        <dbReference type="ARBA" id="ARBA00024531"/>
    </source>
</evidence>
<evidence type="ECO:0000256" key="8">
    <source>
        <dbReference type="ARBA" id="ARBA00022837"/>
    </source>
</evidence>
<proteinExistence type="predicted"/>
<evidence type="ECO:0000256" key="3">
    <source>
        <dbReference type="ARBA" id="ARBA00022475"/>
    </source>
</evidence>
<evidence type="ECO:0000313" key="18">
    <source>
        <dbReference type="EMBL" id="CAD9714135.1"/>
    </source>
</evidence>
<dbReference type="GO" id="GO:0046340">
    <property type="term" value="P:diacylglycerol catabolic process"/>
    <property type="evidence" value="ECO:0007669"/>
    <property type="project" value="TreeGrafter"/>
</dbReference>
<protein>
    <recommendedName>
        <fullName evidence="14">sn-1-specific diacylglycerol lipase</fullName>
        <ecNumber evidence="14">3.1.1.116</ecNumber>
    </recommendedName>
</protein>
<dbReference type="GO" id="GO:0016298">
    <property type="term" value="F:lipase activity"/>
    <property type="evidence" value="ECO:0007669"/>
    <property type="project" value="TreeGrafter"/>
</dbReference>
<dbReference type="PANTHER" id="PTHR45792:SF8">
    <property type="entry name" value="DIACYLGLYCEROL LIPASE-ALPHA"/>
    <property type="match status" value="1"/>
</dbReference>
<feature type="compositionally biased region" description="Polar residues" evidence="15">
    <location>
        <begin position="201"/>
        <end position="210"/>
    </location>
</feature>
<dbReference type="Pfam" id="PF01764">
    <property type="entry name" value="Lipase_3"/>
    <property type="match status" value="1"/>
</dbReference>
<accession>A0A7S2T0M0</accession>
<dbReference type="SUPFAM" id="SSF53474">
    <property type="entry name" value="alpha/beta-Hydrolases"/>
    <property type="match status" value="1"/>
</dbReference>
<dbReference type="PANTHER" id="PTHR45792">
    <property type="entry name" value="DIACYLGLYCEROL LIPASE HOMOLOG-RELATED"/>
    <property type="match status" value="1"/>
</dbReference>
<comment type="subcellular location">
    <subcellularLocation>
        <location evidence="2">Cell membrane</location>
        <topology evidence="2">Multi-pass membrane protein</topology>
    </subcellularLocation>
</comment>
<dbReference type="EMBL" id="HBHL01004635">
    <property type="protein sequence ID" value="CAD9714135.1"/>
    <property type="molecule type" value="Transcribed_RNA"/>
</dbReference>
<evidence type="ECO:0000256" key="4">
    <source>
        <dbReference type="ARBA" id="ARBA00022553"/>
    </source>
</evidence>
<dbReference type="AlphaFoldDB" id="A0A7S2T0M0"/>
<reference evidence="18" key="1">
    <citation type="submission" date="2021-01" db="EMBL/GenBank/DDBJ databases">
        <authorList>
            <person name="Corre E."/>
            <person name="Pelletier E."/>
            <person name="Niang G."/>
            <person name="Scheremetjew M."/>
            <person name="Finn R."/>
            <person name="Kale V."/>
            <person name="Holt S."/>
            <person name="Cochrane G."/>
            <person name="Meng A."/>
            <person name="Brown T."/>
            <person name="Cohen L."/>
        </authorList>
    </citation>
    <scope>NUCLEOTIDE SEQUENCE</scope>
    <source>
        <strain evidence="18">CCMP1205</strain>
    </source>
</reference>
<organism evidence="18">
    <name type="scientific">Chloropicon primus</name>
    <dbReference type="NCBI Taxonomy" id="1764295"/>
    <lineage>
        <taxon>Eukaryota</taxon>
        <taxon>Viridiplantae</taxon>
        <taxon>Chlorophyta</taxon>
        <taxon>Chloropicophyceae</taxon>
        <taxon>Chloropicales</taxon>
        <taxon>Chloropicaceae</taxon>
        <taxon>Chloropicon</taxon>
    </lineage>
</organism>
<sequence>MRRRRPERLEVEEDQGEGKAPPEKHVGMRKRLPVVAFFLGLYRVYVYDYARSVLDLFRDAEQWAAMKDFFGLFTDHFAINGRSVSQDVFGILMMAAYGSSEQVHGSRTLQRIPNAADEEWIVDCASRAMKFSAAAYGWSMLNHMASIFNLNFMPTAQPDWKGIPTPRSARTPVTPEDAPASASSDLLSSRESSRDGSLSRASTGGASLSLTLREASEEGGDPEMDQGEREDRIDARLQADLRGQATIMSIVEGVNPEDILYSNFTSSDLTFGKLPNHFLVIDHENNSLVVAFRGTFSLSEAITDVNCHPEPFWIGGEQGFAHIAMAKGARMAMSVLEDVILAANAVYPSHRIWIVGHSLGAGVASLFAILLKEKHPDLPIECWCFGCPGVLSLNLARKVPTYFDELTRKSKLKSDEFSPPLSFMQAFSAGDDNVPRLSHGSILDLTAMADTLWEFFNSKKDGFFSAVVYSWRSRQSFLQWVVNCIVILAVSLFIGGFGYAAKLQLFLKRVFRAKGFLPECPEHLKKNITLLRGGDEPVSSMRDISMDETGSLRRLPSLFTKISDAPRSPSSRVHDSVTFDSDSEEASPLGLGKALSRRDRLMTSFSSVVVEATSRDRRDKAVRKAARKFLMAAHHDKLYPPSVVYQIEFGTNAKRSYSSNPLKYYDLEISKPEYFGWLLFSVGMLIHHMPRSYLHSLSTLQEAIKVRRANASVRWAKVRRRSRLSTILSRLNIPPVSIEMVGRLEDASMAIGRWFSSMETAGQRDEVHVLRQKDLKTVKKCVKERLNAKRAWKRARMKTKAIQHWTHADENLQNALRDIAQKQRSLEKLADAGQDALNDAYSSKEQQE</sequence>
<dbReference type="InterPro" id="IPR002921">
    <property type="entry name" value="Fungal_lipase-type"/>
</dbReference>
<evidence type="ECO:0000256" key="2">
    <source>
        <dbReference type="ARBA" id="ARBA00004651"/>
    </source>
</evidence>
<evidence type="ECO:0000256" key="15">
    <source>
        <dbReference type="SAM" id="MobiDB-lite"/>
    </source>
</evidence>
<evidence type="ECO:0000256" key="14">
    <source>
        <dbReference type="ARBA" id="ARBA00026104"/>
    </source>
</evidence>
<comment type="catalytic activity">
    <reaction evidence="13">
        <text>a 1,2-diacyl-sn-glycerol + H2O = a 2-acylglycerol + a fatty acid + H(+)</text>
        <dbReference type="Rhea" id="RHEA:33275"/>
        <dbReference type="ChEBI" id="CHEBI:15377"/>
        <dbReference type="ChEBI" id="CHEBI:15378"/>
        <dbReference type="ChEBI" id="CHEBI:17389"/>
        <dbReference type="ChEBI" id="CHEBI:17815"/>
        <dbReference type="ChEBI" id="CHEBI:28868"/>
        <dbReference type="EC" id="3.1.1.116"/>
    </reaction>
    <physiologicalReaction direction="left-to-right" evidence="13">
        <dbReference type="Rhea" id="RHEA:33276"/>
    </physiologicalReaction>
</comment>
<keyword evidence="6" id="KW-0479">Metal-binding</keyword>
<evidence type="ECO:0000256" key="11">
    <source>
        <dbReference type="ARBA" id="ARBA00023098"/>
    </source>
</evidence>
<keyword evidence="5 16" id="KW-0812">Transmembrane</keyword>
<keyword evidence="9" id="KW-0442">Lipid degradation</keyword>